<feature type="domain" description="Methyltransferase" evidence="1">
    <location>
        <begin position="41"/>
        <end position="80"/>
    </location>
</feature>
<proteinExistence type="predicted"/>
<keyword evidence="3" id="KW-1185">Reference proteome</keyword>
<dbReference type="Pfam" id="PF13649">
    <property type="entry name" value="Methyltransf_25"/>
    <property type="match status" value="1"/>
</dbReference>
<dbReference type="GO" id="GO:0008168">
    <property type="term" value="F:methyltransferase activity"/>
    <property type="evidence" value="ECO:0007669"/>
    <property type="project" value="UniProtKB-KW"/>
</dbReference>
<dbReference type="SUPFAM" id="SSF53335">
    <property type="entry name" value="S-adenosyl-L-methionine-dependent methyltransferases"/>
    <property type="match status" value="1"/>
</dbReference>
<dbReference type="CDD" id="cd02440">
    <property type="entry name" value="AdoMet_MTases"/>
    <property type="match status" value="1"/>
</dbReference>
<evidence type="ECO:0000259" key="1">
    <source>
        <dbReference type="Pfam" id="PF13649"/>
    </source>
</evidence>
<dbReference type="Proteomes" id="UP000623440">
    <property type="component" value="Unassembled WGS sequence"/>
</dbReference>
<accession>A0ABR8E0Q6</accession>
<gene>
    <name evidence="2" type="ORF">H6G97_38435</name>
</gene>
<dbReference type="RefSeq" id="WP_190945867.1">
    <property type="nucleotide sequence ID" value="NZ_JACJSI010000220.1"/>
</dbReference>
<sequence>MTLTKYGALCTEVYDISKPIGGQYPDVPYYIKHLSKIGGRILEVMVGTGRLLIPLLEAGLNVEGIDASPDMLACCRKHSLDKRFGACHLPR</sequence>
<dbReference type="GO" id="GO:0032259">
    <property type="term" value="P:methylation"/>
    <property type="evidence" value="ECO:0007669"/>
    <property type="project" value="UniProtKB-KW"/>
</dbReference>
<name>A0ABR8E0Q6_9NOSO</name>
<evidence type="ECO:0000313" key="3">
    <source>
        <dbReference type="Proteomes" id="UP000623440"/>
    </source>
</evidence>
<dbReference type="EMBL" id="JACJSI010000220">
    <property type="protein sequence ID" value="MBD2534993.1"/>
    <property type="molecule type" value="Genomic_DNA"/>
</dbReference>
<dbReference type="InterPro" id="IPR029063">
    <property type="entry name" value="SAM-dependent_MTases_sf"/>
</dbReference>
<protein>
    <submittedName>
        <fullName evidence="2">Class I SAM-dependent methyltransferase</fullName>
    </submittedName>
</protein>
<reference evidence="2 3" key="1">
    <citation type="journal article" date="2020" name="ISME J.">
        <title>Comparative genomics reveals insights into cyanobacterial evolution and habitat adaptation.</title>
        <authorList>
            <person name="Chen M.Y."/>
            <person name="Teng W.K."/>
            <person name="Zhao L."/>
            <person name="Hu C.X."/>
            <person name="Zhou Y.K."/>
            <person name="Han B.P."/>
            <person name="Song L.R."/>
            <person name="Shu W.S."/>
        </authorList>
    </citation>
    <scope>NUCLEOTIDE SEQUENCE [LARGE SCALE GENOMIC DNA]</scope>
    <source>
        <strain evidence="2 3">FACHB-838</strain>
    </source>
</reference>
<comment type="caution">
    <text evidence="2">The sequence shown here is derived from an EMBL/GenBank/DDBJ whole genome shotgun (WGS) entry which is preliminary data.</text>
</comment>
<keyword evidence="2" id="KW-0808">Transferase</keyword>
<evidence type="ECO:0000313" key="2">
    <source>
        <dbReference type="EMBL" id="MBD2534993.1"/>
    </source>
</evidence>
<dbReference type="Gene3D" id="3.40.50.150">
    <property type="entry name" value="Vaccinia Virus protein VP39"/>
    <property type="match status" value="1"/>
</dbReference>
<organism evidence="2 3">
    <name type="scientific">Nostoc flagelliforme FACHB-838</name>
    <dbReference type="NCBI Taxonomy" id="2692904"/>
    <lineage>
        <taxon>Bacteria</taxon>
        <taxon>Bacillati</taxon>
        <taxon>Cyanobacteriota</taxon>
        <taxon>Cyanophyceae</taxon>
        <taxon>Nostocales</taxon>
        <taxon>Nostocaceae</taxon>
        <taxon>Nostoc</taxon>
    </lineage>
</organism>
<dbReference type="InterPro" id="IPR041698">
    <property type="entry name" value="Methyltransf_25"/>
</dbReference>
<keyword evidence="2" id="KW-0489">Methyltransferase</keyword>